<evidence type="ECO:0000256" key="4">
    <source>
        <dbReference type="SAM" id="MobiDB-lite"/>
    </source>
</evidence>
<dbReference type="InterPro" id="IPR029063">
    <property type="entry name" value="SAM-dependent_MTases_sf"/>
</dbReference>
<dbReference type="EMBL" id="AB212624">
    <property type="protein sequence ID" value="BAE78989.1"/>
    <property type="molecule type" value="Genomic_DNA"/>
</dbReference>
<evidence type="ECO:0000256" key="1">
    <source>
        <dbReference type="ARBA" id="ARBA00022603"/>
    </source>
</evidence>
<reference evidence="7" key="1">
    <citation type="journal article" date="2006" name="J. Bacteriol.">
        <title>Biosynthesis of a natural polyketide-isoprenoid hybrid compound, furaquinocin A: identification and heterologous expression of the gene cluster.</title>
        <authorList>
            <person name="Kawasaki T."/>
            <person name="Hayashi Y."/>
            <person name="Kuzuyama T."/>
            <person name="Furihata K."/>
            <person name="Itoh N."/>
            <person name="Seto H."/>
            <person name="Dairi T."/>
        </authorList>
    </citation>
    <scope>NUCLEOTIDE SEQUENCE</scope>
    <source>
        <strain evidence="7">KO-3988</strain>
    </source>
</reference>
<evidence type="ECO:0000259" key="5">
    <source>
        <dbReference type="Pfam" id="PF00891"/>
    </source>
</evidence>
<feature type="region of interest" description="Disordered" evidence="4">
    <location>
        <begin position="1"/>
        <end position="29"/>
    </location>
</feature>
<dbReference type="SUPFAM" id="SSF46785">
    <property type="entry name" value="Winged helix' DNA-binding domain"/>
    <property type="match status" value="1"/>
</dbReference>
<dbReference type="GO" id="GO:0008171">
    <property type="term" value="F:O-methyltransferase activity"/>
    <property type="evidence" value="ECO:0007669"/>
    <property type="project" value="InterPro"/>
</dbReference>
<dbReference type="AlphaFoldDB" id="Q2L6C9"/>
<dbReference type="InterPro" id="IPR001077">
    <property type="entry name" value="COMT_C"/>
</dbReference>
<keyword evidence="2 7" id="KW-0808">Transferase</keyword>
<dbReference type="InterPro" id="IPR036390">
    <property type="entry name" value="WH_DNA-bd_sf"/>
</dbReference>
<feature type="domain" description="O-methyltransferase dimerisation" evidence="6">
    <location>
        <begin position="58"/>
        <end position="128"/>
    </location>
</feature>
<name>Q2L6C9_STREO</name>
<evidence type="ECO:0000259" key="6">
    <source>
        <dbReference type="Pfam" id="PF08100"/>
    </source>
</evidence>
<evidence type="ECO:0000256" key="3">
    <source>
        <dbReference type="ARBA" id="ARBA00022691"/>
    </source>
</evidence>
<dbReference type="InterPro" id="IPR016461">
    <property type="entry name" value="COMT-like"/>
</dbReference>
<feature type="domain" description="O-methyltransferase C-terminal" evidence="5">
    <location>
        <begin position="153"/>
        <end position="368"/>
    </location>
</feature>
<sequence>MSRRAVVAGAPLHRHSSSPADTRWPGGWGRAPPGLPTEGILVSNPEAVLARMREYMVGPTRFMNLYTCFELGIVDALRKEAGLTAAELGAAVGAKADAVEQLLYLLLKEGFVARDEATGGYTLDALADVPETDLQRALTFMGMIKTGMLRQLYHLADSVSSGSVVGLKELYGFDGTMFEAAAEVAEVRAAWGPLAQNETASVYPWFFRSFDVPAGARVLDVRGGNGLGAIMTCQTKASPGLRVTTLDRPALEAECLRNCEAHGVAEQCSCVGGEVLDALPGGFDVLLLKHFVDMYDKDDVLTMFRNAHRALEPGGQIVVLAPVYPEDVRDADDYQADFFPAYILGCVMGRGGLQKASTYGSWLEECGFEVTRTTAKEPADIPADAIINRVVICATKRD</sequence>
<evidence type="ECO:0000313" key="7">
    <source>
        <dbReference type="EMBL" id="BAE78989.1"/>
    </source>
</evidence>
<organism evidence="7">
    <name type="scientific">Streptomyces sp. (strain KO-3988)</name>
    <dbReference type="NCBI Taxonomy" id="285219"/>
    <lineage>
        <taxon>Bacteria</taxon>
        <taxon>Bacillati</taxon>
        <taxon>Actinomycetota</taxon>
        <taxon>Actinomycetes</taxon>
        <taxon>Kitasatosporales</taxon>
        <taxon>Streptomycetaceae</taxon>
        <taxon>Streptomyces</taxon>
    </lineage>
</organism>
<dbReference type="GO" id="GO:0046983">
    <property type="term" value="F:protein dimerization activity"/>
    <property type="evidence" value="ECO:0007669"/>
    <property type="project" value="InterPro"/>
</dbReference>
<dbReference type="CDD" id="cd02440">
    <property type="entry name" value="AdoMet_MTases"/>
    <property type="match status" value="1"/>
</dbReference>
<dbReference type="PROSITE" id="PS51683">
    <property type="entry name" value="SAM_OMT_II"/>
    <property type="match status" value="1"/>
</dbReference>
<dbReference type="InterPro" id="IPR012967">
    <property type="entry name" value="COMT_dimerisation"/>
</dbReference>
<dbReference type="GO" id="GO:0032259">
    <property type="term" value="P:methylation"/>
    <property type="evidence" value="ECO:0007669"/>
    <property type="project" value="UniProtKB-KW"/>
</dbReference>
<evidence type="ECO:0000256" key="2">
    <source>
        <dbReference type="ARBA" id="ARBA00022679"/>
    </source>
</evidence>
<proteinExistence type="predicted"/>
<dbReference type="PIRSF" id="PIRSF005739">
    <property type="entry name" value="O-mtase"/>
    <property type="match status" value="1"/>
</dbReference>
<dbReference type="InterPro" id="IPR036388">
    <property type="entry name" value="WH-like_DNA-bd_sf"/>
</dbReference>
<keyword evidence="1 7" id="KW-0489">Methyltransferase</keyword>
<protein>
    <submittedName>
        <fullName evidence="7">Probable methyltransferase</fullName>
    </submittedName>
</protein>
<dbReference type="Pfam" id="PF00891">
    <property type="entry name" value="Methyltransf_2"/>
    <property type="match status" value="1"/>
</dbReference>
<dbReference type="Gene3D" id="1.20.58.1390">
    <property type="match status" value="1"/>
</dbReference>
<dbReference type="Gene3D" id="3.40.50.150">
    <property type="entry name" value="Vaccinia Virus protein VP39"/>
    <property type="match status" value="1"/>
</dbReference>
<dbReference type="Pfam" id="PF08100">
    <property type="entry name" value="Dimerisation"/>
    <property type="match status" value="1"/>
</dbReference>
<dbReference type="SUPFAM" id="SSF53335">
    <property type="entry name" value="S-adenosyl-L-methionine-dependent methyltransferases"/>
    <property type="match status" value="1"/>
</dbReference>
<dbReference type="Gene3D" id="1.10.10.10">
    <property type="entry name" value="Winged helix-like DNA-binding domain superfamily/Winged helix DNA-binding domain"/>
    <property type="match status" value="1"/>
</dbReference>
<accession>Q2L6C9</accession>
<dbReference type="PANTHER" id="PTHR11746">
    <property type="entry name" value="O-METHYLTRANSFERASE"/>
    <property type="match status" value="1"/>
</dbReference>
<keyword evidence="3" id="KW-0949">S-adenosyl-L-methionine</keyword>